<comment type="caution">
    <text evidence="10">The sequence shown here is derived from an EMBL/GenBank/DDBJ whole genome shotgun (WGS) entry which is preliminary data.</text>
</comment>
<keyword evidence="3" id="KW-1029">Fimbrium biogenesis</keyword>
<comment type="similarity">
    <text evidence="2">Belongs to the PilY1 family.</text>
</comment>
<dbReference type="EMBL" id="JABCSC020000003">
    <property type="protein sequence ID" value="NSL55638.1"/>
    <property type="molecule type" value="Genomic_DNA"/>
</dbReference>
<keyword evidence="6" id="KW-0281">Fimbrium</keyword>
<evidence type="ECO:0000256" key="8">
    <source>
        <dbReference type="SAM" id="SignalP"/>
    </source>
</evidence>
<reference evidence="10 11" key="1">
    <citation type="submission" date="2020-06" db="EMBL/GenBank/DDBJ databases">
        <title>Draft genome of Uliginosibacterium sp. IMCC34675.</title>
        <authorList>
            <person name="Song J."/>
        </authorList>
    </citation>
    <scope>NUCLEOTIDE SEQUENCE [LARGE SCALE GENOMIC DNA]</scope>
    <source>
        <strain evidence="10 11">IMCC34675</strain>
    </source>
</reference>
<keyword evidence="8" id="KW-0732">Signal</keyword>
<feature type="chain" id="PRO_5047072602" evidence="8">
    <location>
        <begin position="28"/>
        <end position="1281"/>
    </location>
</feature>
<comment type="subcellular location">
    <subcellularLocation>
        <location evidence="1">Fimbrium</location>
    </subcellularLocation>
</comment>
<evidence type="ECO:0000256" key="7">
    <source>
        <dbReference type="SAM" id="MobiDB-lite"/>
    </source>
</evidence>
<name>A0ABX2IG15_9RHOO</name>
<evidence type="ECO:0000256" key="6">
    <source>
        <dbReference type="ARBA" id="ARBA00023263"/>
    </source>
</evidence>
<evidence type="ECO:0000256" key="5">
    <source>
        <dbReference type="ARBA" id="ARBA00022837"/>
    </source>
</evidence>
<accession>A0ABX2IG15</accession>
<sequence length="1281" mass="134358">MNLLNRFHRPLGSLLSAAALASLPAHAASIDLADAPLFSSVSVPGNLALALSVEYPTAISPAYPGTTDYVASSTYYGYFDPAKCYLYKYNSTTPAESYFTPYSKTSTHTCSSTASVPLWSGNYLNWSSMMSLDGFRWVLTGGTRGTASNDDTATSTILEKTYVSSQGTHTTNTPEKTLSSTYAAGATPFNWSTGVVSRNWGGGITMWVTGSGTLSNSSVTSTDYVAQYALSSSSSSSSTCSGRNCTSSSSSSSAGASTIYKLYIRVKVCDSTVGLESNCVAYGSNYKPEGLLQSYSSKLRYAALGYINTWTTSKDGGALRAPMKFVGPEQPVPGSTAITNTAAEWSSSTGVMVQNPDSSAASTTATAAGVTIANSGVLNYLNKFGKVITSKGYKKYDPVSELYYAATRYFRNLGNVSAYSSWATSDGDSNDSIATRLDGFPVITTWSDPIAYSCQKNFILGIGDVNANYDGDLNGTSLAQGGTIPSDDTTVNVTTATNMVGQLEGLGALGTKKNSSTGGSSLSAYGGNATNYIAGLAYDAHVKDIRSDLTGTQTINTYWMDVVEYQYFIPKNQYWLAAKYGGFEVPDGFEPYATSNGTSTLASSSWYTNAETITNTKDSSKTASRPDNYFTGNNPEAMRSGLTTAFAKISSEAAAATATALASPSPRQTTSGNANYVASYDPSTWTGSLKGQTASYDSSGSPTYTDVWSAAGLISSLGQANRKVVTWCGSGAVPFQTSLSCSGSFNYVTGVSSQSASDYILYLRGDRTKEIANGGKYRTRTSLLGDIVGSKVTAVAGPDAELTDLYNPGYSSFRRTYASRKTVVYVGANDGMLHAFDGSVTTSTGGAELFAYIPSLVYSDSSLDTADGGLSSLGSPSFSHHYLVDATPNVFDVDFYKTPSPTATTNDWHSLLIGGLGKGGKGYYAIDVTDPSAWTSESAVAGKVLWEFTDSRMGYSYGDAQVVKTAKYGWVVVLTSGYNNSDGKGYFFFVHPRTGALLETVELKDASNLAHASAFVPNYKDGTADTLYAGDLQGNVWRLDLTPTSGSYATPTRIAILKDAAGTVQPVTTKPLIEIEPDSLKRYVLIGTGRLLADSDIASTQIQSFYALIDGMGTSGAFYGGSTSLPDGVSFPITRAALEENSNLLSGIGSNPAKVMGWYFDLSAASSGVAERINVTPTANNGVVAFAANLPNGEVCSPAGTSRAFAVSLATGKSLLSDSSGNSVASLSLSSVTTEIGFVNIAGKTRLLAGTSAGTVVNLPGSFSSSGSVKRLNWRVVPTAD</sequence>
<feature type="signal peptide" evidence="8">
    <location>
        <begin position="1"/>
        <end position="27"/>
    </location>
</feature>
<dbReference type="Proteomes" id="UP000778523">
    <property type="component" value="Unassembled WGS sequence"/>
</dbReference>
<dbReference type="RefSeq" id="WP_170022059.1">
    <property type="nucleotide sequence ID" value="NZ_JABCSC020000003.1"/>
</dbReference>
<dbReference type="InterPro" id="IPR008707">
    <property type="entry name" value="B-propeller_PilY1"/>
</dbReference>
<gene>
    <name evidence="10" type="ORF">HJ583_011430</name>
</gene>
<feature type="region of interest" description="Disordered" evidence="7">
    <location>
        <begin position="233"/>
        <end position="253"/>
    </location>
</feature>
<proteinExistence type="inferred from homology"/>
<keyword evidence="5" id="KW-0106">Calcium</keyword>
<feature type="domain" description="PilY1 beta-propeller" evidence="9">
    <location>
        <begin position="784"/>
        <end position="1111"/>
    </location>
</feature>
<dbReference type="Pfam" id="PF05567">
    <property type="entry name" value="T4P_PilY1"/>
    <property type="match status" value="1"/>
</dbReference>
<organism evidence="10 11">
    <name type="scientific">Uliginosibacterium aquaticum</name>
    <dbReference type="NCBI Taxonomy" id="2731212"/>
    <lineage>
        <taxon>Bacteria</taxon>
        <taxon>Pseudomonadati</taxon>
        <taxon>Pseudomonadota</taxon>
        <taxon>Betaproteobacteria</taxon>
        <taxon>Rhodocyclales</taxon>
        <taxon>Zoogloeaceae</taxon>
        <taxon>Uliginosibacterium</taxon>
    </lineage>
</organism>
<evidence type="ECO:0000313" key="10">
    <source>
        <dbReference type="EMBL" id="NSL55638.1"/>
    </source>
</evidence>
<dbReference type="InterPro" id="IPR011047">
    <property type="entry name" value="Quinoprotein_ADH-like_sf"/>
</dbReference>
<evidence type="ECO:0000313" key="11">
    <source>
        <dbReference type="Proteomes" id="UP000778523"/>
    </source>
</evidence>
<evidence type="ECO:0000259" key="9">
    <source>
        <dbReference type="Pfam" id="PF05567"/>
    </source>
</evidence>
<feature type="compositionally biased region" description="Polar residues" evidence="7">
    <location>
        <begin position="615"/>
        <end position="634"/>
    </location>
</feature>
<evidence type="ECO:0000256" key="1">
    <source>
        <dbReference type="ARBA" id="ARBA00004561"/>
    </source>
</evidence>
<keyword evidence="11" id="KW-1185">Reference proteome</keyword>
<evidence type="ECO:0000256" key="2">
    <source>
        <dbReference type="ARBA" id="ARBA00008387"/>
    </source>
</evidence>
<keyword evidence="4" id="KW-0479">Metal-binding</keyword>
<evidence type="ECO:0000256" key="4">
    <source>
        <dbReference type="ARBA" id="ARBA00022723"/>
    </source>
</evidence>
<feature type="region of interest" description="Disordered" evidence="7">
    <location>
        <begin position="615"/>
        <end position="635"/>
    </location>
</feature>
<evidence type="ECO:0000256" key="3">
    <source>
        <dbReference type="ARBA" id="ARBA00022558"/>
    </source>
</evidence>
<protein>
    <submittedName>
        <fullName evidence="10">Pilus assembly protein</fullName>
    </submittedName>
</protein>
<dbReference type="SUPFAM" id="SSF50998">
    <property type="entry name" value="Quinoprotein alcohol dehydrogenase-like"/>
    <property type="match status" value="1"/>
</dbReference>